<dbReference type="PANTHER" id="PTHR12121:SF100">
    <property type="entry name" value="POLY(A)-SPECIFIC RIBONUCLEASE"/>
    <property type="match status" value="1"/>
</dbReference>
<proteinExistence type="predicted"/>
<dbReference type="VEuPathDB" id="ToxoDB:NCLIV_012730"/>
<dbReference type="RefSeq" id="XP_003881512.1">
    <property type="nucleotide sequence ID" value="XM_003881463.1"/>
</dbReference>
<reference evidence="4" key="4">
    <citation type="journal article" date="2015" name="PLoS ONE">
        <title>Comprehensive Evaluation of Toxoplasma gondii VEG and Neospora caninum LIV Genomes with Tachyzoite Stage Transcriptome and Proteome Defines Novel Transcript Features.</title>
        <authorList>
            <person name="Ramaprasad A."/>
            <person name="Mourier T."/>
            <person name="Naeem R."/>
            <person name="Malas T.B."/>
            <person name="Moussa E."/>
            <person name="Panigrahi A."/>
            <person name="Vermont S.J."/>
            <person name="Otto T.D."/>
            <person name="Wastling J."/>
            <person name="Pain A."/>
        </authorList>
    </citation>
    <scope>NUCLEOTIDE SEQUENCE</scope>
    <source>
        <strain evidence="4">Liverpool</strain>
    </source>
</reference>
<feature type="domain" description="Endonuclease/exonuclease/phosphatase" evidence="2">
    <location>
        <begin position="303"/>
        <end position="451"/>
    </location>
</feature>
<dbReference type="Pfam" id="PF03372">
    <property type="entry name" value="Exo_endo_phos"/>
    <property type="match status" value="1"/>
</dbReference>
<name>F0VCW4_NEOCL</name>
<evidence type="ECO:0000313" key="4">
    <source>
        <dbReference type="EMBL" id="CEL65429.1"/>
    </source>
</evidence>
<dbReference type="OrthoDB" id="428734at2759"/>
<dbReference type="SUPFAM" id="SSF56219">
    <property type="entry name" value="DNase I-like"/>
    <property type="match status" value="1"/>
</dbReference>
<feature type="compositionally biased region" description="Basic and acidic residues" evidence="1">
    <location>
        <begin position="249"/>
        <end position="258"/>
    </location>
</feature>
<accession>F0VCW4</accession>
<reference evidence="5" key="3">
    <citation type="journal article" date="2012" name="PLoS Pathog.">
        <title>Comparative genomics of the apicomplexan parasites Toxoplasma gondii and Neospora caninum: Coccidia differing in host range and transmission strategy.</title>
        <authorList>
            <person name="Reid A.J."/>
            <person name="Vermont S.J."/>
            <person name="Cotton J.A."/>
            <person name="Harris D."/>
            <person name="Hill-Cawthorne G.A."/>
            <person name="Konen-Waisman S."/>
            <person name="Latham S.M."/>
            <person name="Mourier T."/>
            <person name="Norton R."/>
            <person name="Quail M.A."/>
            <person name="Sanders M."/>
            <person name="Shanmugam D."/>
            <person name="Sohal A."/>
            <person name="Wasmuth J.D."/>
            <person name="Brunk B."/>
            <person name="Grigg M.E."/>
            <person name="Howard J.C."/>
            <person name="Parkinson J."/>
            <person name="Roos D.S."/>
            <person name="Trees A.J."/>
            <person name="Berriman M."/>
            <person name="Pain A."/>
            <person name="Wastling J.M."/>
        </authorList>
    </citation>
    <scope>NUCLEOTIDE SEQUENCE [LARGE SCALE GENOMIC DNA]</scope>
    <source>
        <strain evidence="5">Liverpool</strain>
    </source>
</reference>
<feature type="compositionally biased region" description="Basic and acidic residues" evidence="1">
    <location>
        <begin position="269"/>
        <end position="287"/>
    </location>
</feature>
<feature type="region of interest" description="Disordered" evidence="1">
    <location>
        <begin position="231"/>
        <end position="304"/>
    </location>
</feature>
<dbReference type="GO" id="GO:0000175">
    <property type="term" value="F:3'-5'-RNA exonuclease activity"/>
    <property type="evidence" value="ECO:0007669"/>
    <property type="project" value="TreeGrafter"/>
</dbReference>
<organism evidence="3 5">
    <name type="scientific">Neospora caninum (strain Liverpool)</name>
    <dbReference type="NCBI Taxonomy" id="572307"/>
    <lineage>
        <taxon>Eukaryota</taxon>
        <taxon>Sar</taxon>
        <taxon>Alveolata</taxon>
        <taxon>Apicomplexa</taxon>
        <taxon>Conoidasida</taxon>
        <taxon>Coccidia</taxon>
        <taxon>Eucoccidiorida</taxon>
        <taxon>Eimeriorina</taxon>
        <taxon>Sarcocystidae</taxon>
        <taxon>Neospora</taxon>
    </lineage>
</organism>
<dbReference type="GeneID" id="13440478"/>
<evidence type="ECO:0000256" key="1">
    <source>
        <dbReference type="SAM" id="MobiDB-lite"/>
    </source>
</evidence>
<feature type="compositionally biased region" description="Basic and acidic residues" evidence="1">
    <location>
        <begin position="231"/>
        <end position="240"/>
    </location>
</feature>
<reference evidence="3" key="2">
    <citation type="submission" date="2011-03" db="EMBL/GenBank/DDBJ databases">
        <title>Comparative genomics and transcriptomics of Neospora caninum and Toxoplasma gondii.</title>
        <authorList>
            <person name="Reid A.J."/>
            <person name="Sohal A."/>
            <person name="Harris D."/>
            <person name="Quail M."/>
            <person name="Sanders M."/>
            <person name="Berriman M."/>
            <person name="Wastling J.M."/>
            <person name="Pain A."/>
        </authorList>
    </citation>
    <scope>NUCLEOTIDE SEQUENCE</scope>
    <source>
        <strain evidence="3">Liverpool</strain>
    </source>
</reference>
<dbReference type="FunCoup" id="F0VCW4">
    <property type="interactions" value="267"/>
</dbReference>
<dbReference type="eggNOG" id="KOG0620">
    <property type="taxonomic scope" value="Eukaryota"/>
</dbReference>
<dbReference type="OMA" id="ERDAYAC"/>
<dbReference type="Gene3D" id="3.60.10.10">
    <property type="entry name" value="Endonuclease/exonuclease/phosphatase"/>
    <property type="match status" value="1"/>
</dbReference>
<feature type="compositionally biased region" description="Acidic residues" evidence="1">
    <location>
        <begin position="43"/>
        <end position="93"/>
    </location>
</feature>
<keyword evidence="5" id="KW-1185">Reference proteome</keyword>
<dbReference type="InterPro" id="IPR036691">
    <property type="entry name" value="Endo/exonu/phosph_ase_sf"/>
</dbReference>
<dbReference type="AlphaFoldDB" id="F0VCW4"/>
<gene>
    <name evidence="4" type="ORF">BN1204_012730</name>
    <name evidence="3" type="ORF">NCLIV_012730</name>
</gene>
<dbReference type="PANTHER" id="PTHR12121">
    <property type="entry name" value="CARBON CATABOLITE REPRESSOR PROTEIN 4"/>
    <property type="match status" value="1"/>
</dbReference>
<sequence>MARNSRNRRAPPPYGNSVILLVFPLGPLELPLDISLKLFLVDREEEEEEEEEEGDEEEEEEEKEGEEEEGDEEDEEEEEEEEEEEDEEEEADERGEVERESLSYLTRHLNGDAYACAASLFNAKGGISDGCALLYKTSFLEVLHTHAFHFSSLVDDFFQCQKTARDHMTLAFWRRVKEKRNLAVVASFRVKTTGQIVHVCTTHVFWDPRQPEVKLVQAFLLAGSLRRYVEEREKDAEEKPSGGQLPAGRRREARRENGETGAVSAAEGGRGETQREGERDGKGKGSEESDTAQEGSPERGETAFGLVRDSPLIIGGDFNSMPFQSVSKAAGPNGREKEGNCKNAESRRHSGVYQLLTQGLVLPSHPEHPVSFHPNVPADAVPPLTIRPFQSAYKEVLGEEPRFTNFTRDFQGCLDYIFFDNVAVKAVLSIPDENELKREVALPNSRFPSDHVALMAEFCLPL</sequence>
<feature type="compositionally biased region" description="Basic and acidic residues" evidence="1">
    <location>
        <begin position="334"/>
        <end position="347"/>
    </location>
</feature>
<evidence type="ECO:0000259" key="2">
    <source>
        <dbReference type="Pfam" id="PF03372"/>
    </source>
</evidence>
<dbReference type="InterPro" id="IPR050410">
    <property type="entry name" value="CCR4/nocturin_mRNA_transcr"/>
</dbReference>
<dbReference type="InterPro" id="IPR005135">
    <property type="entry name" value="Endo/exonuclease/phosphatase"/>
</dbReference>
<feature type="region of interest" description="Disordered" evidence="1">
    <location>
        <begin position="324"/>
        <end position="347"/>
    </location>
</feature>
<evidence type="ECO:0000313" key="5">
    <source>
        <dbReference type="Proteomes" id="UP000007494"/>
    </source>
</evidence>
<dbReference type="Proteomes" id="UP000007494">
    <property type="component" value="Chromosome V"/>
</dbReference>
<dbReference type="EMBL" id="LN714479">
    <property type="protein sequence ID" value="CEL65429.1"/>
    <property type="molecule type" value="Genomic_DNA"/>
</dbReference>
<protein>
    <submittedName>
        <fullName evidence="3">Os10g0412100 protein, related</fullName>
    </submittedName>
</protein>
<feature type="region of interest" description="Disordered" evidence="1">
    <location>
        <begin position="43"/>
        <end position="99"/>
    </location>
</feature>
<evidence type="ECO:0000313" key="3">
    <source>
        <dbReference type="EMBL" id="CBZ51479.1"/>
    </source>
</evidence>
<dbReference type="EMBL" id="FR823386">
    <property type="protein sequence ID" value="CBZ51479.1"/>
    <property type="molecule type" value="Genomic_DNA"/>
</dbReference>
<dbReference type="InParanoid" id="F0VCW4"/>
<reference evidence="3" key="1">
    <citation type="submission" date="2011-02" db="EMBL/GenBank/DDBJ databases">
        <authorList>
            <person name="Aslett M."/>
        </authorList>
    </citation>
    <scope>NUCLEOTIDE SEQUENCE</scope>
    <source>
        <strain evidence="3">Liverpool</strain>
    </source>
</reference>